<comment type="caution">
    <text evidence="3">The sequence shown here is derived from an EMBL/GenBank/DDBJ whole genome shotgun (WGS) entry which is preliminary data.</text>
</comment>
<feature type="signal peptide" evidence="2">
    <location>
        <begin position="1"/>
        <end position="23"/>
    </location>
</feature>
<dbReference type="EMBL" id="VIVR01000001">
    <property type="protein sequence ID" value="TWE20652.1"/>
    <property type="molecule type" value="Genomic_DNA"/>
</dbReference>
<keyword evidence="2" id="KW-0732">Signal</keyword>
<evidence type="ECO:0000313" key="3">
    <source>
        <dbReference type="EMBL" id="TWE20652.1"/>
    </source>
</evidence>
<dbReference type="RefSeq" id="WP_145795132.1">
    <property type="nucleotide sequence ID" value="NZ_BAAABR010000047.1"/>
</dbReference>
<dbReference type="Proteomes" id="UP000318416">
    <property type="component" value="Unassembled WGS sequence"/>
</dbReference>
<evidence type="ECO:0000256" key="1">
    <source>
        <dbReference type="SAM" id="MobiDB-lite"/>
    </source>
</evidence>
<protein>
    <recommendedName>
        <fullName evidence="5">PknH-like protein</fullName>
    </recommendedName>
</protein>
<sequence length="264" mass="26479">MSRATTLIAATAAVLVSLGSLTACEPDDASTAAAPPSTASTPASAPAQDSASPSGQAPTATSSAGGQGVKGLPNPVWISANNIPLYSAYHWASPAEAAKTAKDPKFEFESLCRSKRSTDLDGVTSRATAGQALLGSGGGQDWQAKETIVNWPGKSSGAVQTAAALFRGLVDELKACGTSAPGATVKVTTEDSTYLVATITVPQAGGATATLHQYLSNTSATVSELALWSAPPAGGRPKVAWSAPSDAGVLKTLEGPLCSTFQDC</sequence>
<dbReference type="PROSITE" id="PS51257">
    <property type="entry name" value="PROKAR_LIPOPROTEIN"/>
    <property type="match status" value="1"/>
</dbReference>
<keyword evidence="4" id="KW-1185">Reference proteome</keyword>
<proteinExistence type="predicted"/>
<name>A0A561EYH7_9ACTN</name>
<dbReference type="OrthoDB" id="4196334at2"/>
<feature type="region of interest" description="Disordered" evidence="1">
    <location>
        <begin position="26"/>
        <end position="69"/>
    </location>
</feature>
<gene>
    <name evidence="3" type="ORF">FB465_5807</name>
</gene>
<organism evidence="3 4">
    <name type="scientific">Kitasatospora atroaurantiaca</name>
    <dbReference type="NCBI Taxonomy" id="285545"/>
    <lineage>
        <taxon>Bacteria</taxon>
        <taxon>Bacillati</taxon>
        <taxon>Actinomycetota</taxon>
        <taxon>Actinomycetes</taxon>
        <taxon>Kitasatosporales</taxon>
        <taxon>Streptomycetaceae</taxon>
        <taxon>Kitasatospora</taxon>
    </lineage>
</organism>
<feature type="chain" id="PRO_5038666242" description="PknH-like protein" evidence="2">
    <location>
        <begin position="24"/>
        <end position="264"/>
    </location>
</feature>
<evidence type="ECO:0008006" key="5">
    <source>
        <dbReference type="Google" id="ProtNLM"/>
    </source>
</evidence>
<accession>A0A561EYH7</accession>
<reference evidence="3 4" key="1">
    <citation type="submission" date="2019-06" db="EMBL/GenBank/DDBJ databases">
        <title>Sequencing the genomes of 1000 actinobacteria strains.</title>
        <authorList>
            <person name="Klenk H.-P."/>
        </authorList>
    </citation>
    <scope>NUCLEOTIDE SEQUENCE [LARGE SCALE GENOMIC DNA]</scope>
    <source>
        <strain evidence="3 4">DSM 41649</strain>
    </source>
</reference>
<evidence type="ECO:0000313" key="4">
    <source>
        <dbReference type="Proteomes" id="UP000318416"/>
    </source>
</evidence>
<evidence type="ECO:0000256" key="2">
    <source>
        <dbReference type="SAM" id="SignalP"/>
    </source>
</evidence>
<dbReference type="AlphaFoldDB" id="A0A561EYH7"/>
<feature type="compositionally biased region" description="Low complexity" evidence="1">
    <location>
        <begin position="29"/>
        <end position="58"/>
    </location>
</feature>